<dbReference type="KEGG" id="chya:V22_04620"/>
<keyword evidence="1" id="KW-0812">Transmembrane</keyword>
<name>A0A517T4E7_9PLAN</name>
<keyword evidence="1" id="KW-1133">Transmembrane helix</keyword>
<evidence type="ECO:0000313" key="2">
    <source>
        <dbReference type="EMBL" id="QDT63243.1"/>
    </source>
</evidence>
<gene>
    <name evidence="2" type="ORF">V22_04620</name>
</gene>
<proteinExistence type="predicted"/>
<keyword evidence="3" id="KW-1185">Reference proteome</keyword>
<organism evidence="2 3">
    <name type="scientific">Calycomorphotria hydatis</name>
    <dbReference type="NCBI Taxonomy" id="2528027"/>
    <lineage>
        <taxon>Bacteria</taxon>
        <taxon>Pseudomonadati</taxon>
        <taxon>Planctomycetota</taxon>
        <taxon>Planctomycetia</taxon>
        <taxon>Planctomycetales</taxon>
        <taxon>Planctomycetaceae</taxon>
        <taxon>Calycomorphotria</taxon>
    </lineage>
</organism>
<evidence type="ECO:0000256" key="1">
    <source>
        <dbReference type="SAM" id="Phobius"/>
    </source>
</evidence>
<dbReference type="AlphaFoldDB" id="A0A517T4E7"/>
<keyword evidence="1" id="KW-0472">Membrane</keyword>
<dbReference type="Proteomes" id="UP000319976">
    <property type="component" value="Chromosome"/>
</dbReference>
<dbReference type="OrthoDB" id="272516at2"/>
<dbReference type="RefSeq" id="WP_145259410.1">
    <property type="nucleotide sequence ID" value="NZ_CP036316.1"/>
</dbReference>
<sequence>MEYYVDCECSSYVTVELFQAGTSVECEDCGREVKIPSSVKLKEMAGDKYPNASPLERAEIAIENGERPFDGQCQRCRKVAAEVVQPANFRFLQERYFDHDGGVDMSYKGPVSLVAGAPTEEHWKTLAIPLMFCKQCYDDFTLDRTSSARASAPTTLLHLVGWAALLLLMICLCIFLPFVGIPVAFFLFARLVQWKTRKKGDPVLLNFVKKLRWVGAVVSREDEYTLTLGESRPLKTD</sequence>
<reference evidence="2 3" key="1">
    <citation type="submission" date="2019-02" db="EMBL/GenBank/DDBJ databases">
        <title>Deep-cultivation of Planctomycetes and their phenomic and genomic characterization uncovers novel biology.</title>
        <authorList>
            <person name="Wiegand S."/>
            <person name="Jogler M."/>
            <person name="Boedeker C."/>
            <person name="Pinto D."/>
            <person name="Vollmers J."/>
            <person name="Rivas-Marin E."/>
            <person name="Kohn T."/>
            <person name="Peeters S.H."/>
            <person name="Heuer A."/>
            <person name="Rast P."/>
            <person name="Oberbeckmann S."/>
            <person name="Bunk B."/>
            <person name="Jeske O."/>
            <person name="Meyerdierks A."/>
            <person name="Storesund J.E."/>
            <person name="Kallscheuer N."/>
            <person name="Luecker S."/>
            <person name="Lage O.M."/>
            <person name="Pohl T."/>
            <person name="Merkel B.J."/>
            <person name="Hornburger P."/>
            <person name="Mueller R.-W."/>
            <person name="Bruemmer F."/>
            <person name="Labrenz M."/>
            <person name="Spormann A.M."/>
            <person name="Op den Camp H."/>
            <person name="Overmann J."/>
            <person name="Amann R."/>
            <person name="Jetten M.S.M."/>
            <person name="Mascher T."/>
            <person name="Medema M.H."/>
            <person name="Devos D.P."/>
            <person name="Kaster A.-K."/>
            <person name="Ovreas L."/>
            <person name="Rohde M."/>
            <person name="Galperin M.Y."/>
            <person name="Jogler C."/>
        </authorList>
    </citation>
    <scope>NUCLEOTIDE SEQUENCE [LARGE SCALE GENOMIC DNA]</scope>
    <source>
        <strain evidence="2 3">V22</strain>
    </source>
</reference>
<dbReference type="EMBL" id="CP036316">
    <property type="protein sequence ID" value="QDT63243.1"/>
    <property type="molecule type" value="Genomic_DNA"/>
</dbReference>
<feature type="transmembrane region" description="Helical" evidence="1">
    <location>
        <begin position="159"/>
        <end position="189"/>
    </location>
</feature>
<evidence type="ECO:0000313" key="3">
    <source>
        <dbReference type="Proteomes" id="UP000319976"/>
    </source>
</evidence>
<accession>A0A517T4E7</accession>
<protein>
    <submittedName>
        <fullName evidence="2">Uncharacterized protein</fullName>
    </submittedName>
</protein>